<comment type="caution">
    <text evidence="2">The sequence shown here is derived from an EMBL/GenBank/DDBJ whole genome shotgun (WGS) entry which is preliminary data.</text>
</comment>
<protein>
    <submittedName>
        <fullName evidence="2">S1 family peptidase</fullName>
    </submittedName>
</protein>
<dbReference type="InterPro" id="IPR018114">
    <property type="entry name" value="TRYPSIN_HIS"/>
</dbReference>
<evidence type="ECO:0000259" key="1">
    <source>
        <dbReference type="Pfam" id="PF00089"/>
    </source>
</evidence>
<dbReference type="InterPro" id="IPR009003">
    <property type="entry name" value="Peptidase_S1_PA"/>
</dbReference>
<gene>
    <name evidence="2" type="ORF">F8M41_019765</name>
</gene>
<accession>A0A8H4B240</accession>
<reference evidence="2 3" key="1">
    <citation type="journal article" date="2019" name="Environ. Microbiol.">
        <title>At the nexus of three kingdoms: the genome of the mycorrhizal fungus Gigaspora margarita provides insights into plant, endobacterial and fungal interactions.</title>
        <authorList>
            <person name="Venice F."/>
            <person name="Ghignone S."/>
            <person name="Salvioli di Fossalunga A."/>
            <person name="Amselem J."/>
            <person name="Novero M."/>
            <person name="Xianan X."/>
            <person name="Sedzielewska Toro K."/>
            <person name="Morin E."/>
            <person name="Lipzen A."/>
            <person name="Grigoriev I.V."/>
            <person name="Henrissat B."/>
            <person name="Martin F.M."/>
            <person name="Bonfante P."/>
        </authorList>
    </citation>
    <scope>NUCLEOTIDE SEQUENCE [LARGE SCALE GENOMIC DNA]</scope>
    <source>
        <strain evidence="2 3">BEG34</strain>
    </source>
</reference>
<organism evidence="2 3">
    <name type="scientific">Gigaspora margarita</name>
    <dbReference type="NCBI Taxonomy" id="4874"/>
    <lineage>
        <taxon>Eukaryota</taxon>
        <taxon>Fungi</taxon>
        <taxon>Fungi incertae sedis</taxon>
        <taxon>Mucoromycota</taxon>
        <taxon>Glomeromycotina</taxon>
        <taxon>Glomeromycetes</taxon>
        <taxon>Diversisporales</taxon>
        <taxon>Gigasporaceae</taxon>
        <taxon>Gigaspora</taxon>
    </lineage>
</organism>
<dbReference type="EMBL" id="WTPW01000053">
    <property type="protein sequence ID" value="KAF0553922.1"/>
    <property type="molecule type" value="Genomic_DNA"/>
</dbReference>
<evidence type="ECO:0000313" key="3">
    <source>
        <dbReference type="Proteomes" id="UP000439903"/>
    </source>
</evidence>
<dbReference type="Proteomes" id="UP000439903">
    <property type="component" value="Unassembled WGS sequence"/>
</dbReference>
<dbReference type="OrthoDB" id="3762657at2759"/>
<dbReference type="SUPFAM" id="SSF50494">
    <property type="entry name" value="Trypsin-like serine proteases"/>
    <property type="match status" value="1"/>
</dbReference>
<evidence type="ECO:0000313" key="2">
    <source>
        <dbReference type="EMBL" id="KAF0553922.1"/>
    </source>
</evidence>
<dbReference type="InterPro" id="IPR001254">
    <property type="entry name" value="Trypsin_dom"/>
</dbReference>
<sequence length="187" mass="21520">MKRQKRDLIKGRLLCGEGLHRFEISYSCSAGFLANFIDNPNFNYIVTAGHCYNRDTGNNFYHYPWGSKYTTYFIGQMVYHSVQKYDFGLIEIRGTHTDPIPMIRNLDSSRYRQLHIHDTTQVSSHGVHLCKSGLFTHVTCGYVRAFDGICIDRRGFMTDLIITDMHSYHGDSGGPVYFILKICTQLV</sequence>
<proteinExistence type="predicted"/>
<dbReference type="GO" id="GO:0004252">
    <property type="term" value="F:serine-type endopeptidase activity"/>
    <property type="evidence" value="ECO:0007669"/>
    <property type="project" value="InterPro"/>
</dbReference>
<dbReference type="InterPro" id="IPR043504">
    <property type="entry name" value="Peptidase_S1_PA_chymotrypsin"/>
</dbReference>
<name>A0A8H4B240_GIGMA</name>
<dbReference type="Gene3D" id="2.40.10.10">
    <property type="entry name" value="Trypsin-like serine proteases"/>
    <property type="match status" value="2"/>
</dbReference>
<dbReference type="Pfam" id="PF00089">
    <property type="entry name" value="Trypsin"/>
    <property type="match status" value="1"/>
</dbReference>
<keyword evidence="3" id="KW-1185">Reference proteome</keyword>
<dbReference type="PROSITE" id="PS00134">
    <property type="entry name" value="TRYPSIN_HIS"/>
    <property type="match status" value="1"/>
</dbReference>
<feature type="domain" description="Peptidase S1" evidence="1">
    <location>
        <begin position="41"/>
        <end position="176"/>
    </location>
</feature>
<dbReference type="GO" id="GO:0006508">
    <property type="term" value="P:proteolysis"/>
    <property type="evidence" value="ECO:0007669"/>
    <property type="project" value="InterPro"/>
</dbReference>
<dbReference type="AlphaFoldDB" id="A0A8H4B240"/>
<dbReference type="CDD" id="cd21112">
    <property type="entry name" value="alphaLP-like"/>
    <property type="match status" value="1"/>
</dbReference>